<accession>A0ABT9Y6K6</accession>
<organism evidence="1 2">
    <name type="scientific">Pectinatus haikarae</name>
    <dbReference type="NCBI Taxonomy" id="349096"/>
    <lineage>
        <taxon>Bacteria</taxon>
        <taxon>Bacillati</taxon>
        <taxon>Bacillota</taxon>
        <taxon>Negativicutes</taxon>
        <taxon>Selenomonadales</taxon>
        <taxon>Selenomonadaceae</taxon>
        <taxon>Pectinatus</taxon>
    </lineage>
</organism>
<name>A0ABT9Y6K6_9FIRM</name>
<keyword evidence="1" id="KW-0813">Transport</keyword>
<protein>
    <submittedName>
        <fullName evidence="1">Multiple sugar transport system substrate-binding protein</fullName>
    </submittedName>
</protein>
<dbReference type="InterPro" id="IPR050490">
    <property type="entry name" value="Bact_solute-bd_prot1"/>
</dbReference>
<dbReference type="SUPFAM" id="SSF53850">
    <property type="entry name" value="Periplasmic binding protein-like II"/>
    <property type="match status" value="1"/>
</dbReference>
<dbReference type="RefSeq" id="WP_307223164.1">
    <property type="nucleotide sequence ID" value="NZ_CP116940.1"/>
</dbReference>
<evidence type="ECO:0000313" key="1">
    <source>
        <dbReference type="EMBL" id="MDQ0203176.1"/>
    </source>
</evidence>
<dbReference type="InterPro" id="IPR006059">
    <property type="entry name" value="SBP"/>
</dbReference>
<dbReference type="PANTHER" id="PTHR43649">
    <property type="entry name" value="ARABINOSE-BINDING PROTEIN-RELATED"/>
    <property type="match status" value="1"/>
</dbReference>
<dbReference type="Pfam" id="PF01547">
    <property type="entry name" value="SBP_bac_1"/>
    <property type="match status" value="1"/>
</dbReference>
<evidence type="ECO:0000313" key="2">
    <source>
        <dbReference type="Proteomes" id="UP001239167"/>
    </source>
</evidence>
<reference evidence="1 2" key="1">
    <citation type="submission" date="2023-07" db="EMBL/GenBank/DDBJ databases">
        <title>Genomic Encyclopedia of Type Strains, Phase IV (KMG-IV): sequencing the most valuable type-strain genomes for metagenomic binning, comparative biology and taxonomic classification.</title>
        <authorList>
            <person name="Goeker M."/>
        </authorList>
    </citation>
    <scope>NUCLEOTIDE SEQUENCE [LARGE SCALE GENOMIC DNA]</scope>
    <source>
        <strain evidence="1 2">DSM 16980</strain>
    </source>
</reference>
<dbReference type="Proteomes" id="UP001239167">
    <property type="component" value="Unassembled WGS sequence"/>
</dbReference>
<dbReference type="EMBL" id="JAUSUE010000004">
    <property type="protein sequence ID" value="MDQ0203176.1"/>
    <property type="molecule type" value="Genomic_DNA"/>
</dbReference>
<keyword evidence="1" id="KW-0762">Sugar transport</keyword>
<dbReference type="Gene3D" id="3.40.190.10">
    <property type="entry name" value="Periplasmic binding protein-like II"/>
    <property type="match status" value="1"/>
</dbReference>
<keyword evidence="2" id="KW-1185">Reference proteome</keyword>
<gene>
    <name evidence="1" type="ORF">J2S01_000883</name>
</gene>
<comment type="caution">
    <text evidence="1">The sequence shown here is derived from an EMBL/GenBank/DDBJ whole genome shotgun (WGS) entry which is preliminary data.</text>
</comment>
<proteinExistence type="predicted"/>
<sequence>MFRNIQQKNAKLLLCIAALLILSALFFYNRYAQKQEQLVIRLGLFSGSNWNVPSGDSYAAIDNAIKNFENIHPNVKITYVSGIRKQDYAEWLAEKVLDGSEPDIFMVLSDDFNLYSAMGLLQNLDTLAESDPSFDTDAYYPASLDYGQYKHSQYALPFESVPTLMFVNKTLLARENIAIPENGWTWQDFIDICRRVTKDTDDDGVPDQFGYYDYTWQQAAASNGMQLFRDDGKFSYFADSKMAETLKFMIDLKKTNMGHTVTAKDFDMGNVAFRPFTFAEYRTYKPYPWRIKKYSSFEWDCIEMPAGPSGSNTSELNTLLIGMSSRSSHKKMAWEFLKELCYSGKTQRFLPSVSQGVPVIKAAAESDEARQALLYDAPGDEKMNLSIISNIMQSAVSPPKFQKYSLAMLMADSEIKKIIDEIIPFNNALNKIQKKINDFLQN</sequence>
<dbReference type="PANTHER" id="PTHR43649:SF12">
    <property type="entry name" value="DIACETYLCHITOBIOSE BINDING PROTEIN DASA"/>
    <property type="match status" value="1"/>
</dbReference>